<feature type="compositionally biased region" description="Low complexity" evidence="1">
    <location>
        <begin position="71"/>
        <end position="80"/>
    </location>
</feature>
<evidence type="ECO:0000256" key="1">
    <source>
        <dbReference type="SAM" id="MobiDB-lite"/>
    </source>
</evidence>
<dbReference type="EnsemblMetazoa" id="Aqu2.1.20613_001">
    <property type="protein sequence ID" value="Aqu2.1.20613_001"/>
    <property type="gene ID" value="Aqu2.1.20613"/>
</dbReference>
<feature type="compositionally biased region" description="Polar residues" evidence="1">
    <location>
        <begin position="1"/>
        <end position="18"/>
    </location>
</feature>
<feature type="region of interest" description="Disordered" evidence="1">
    <location>
        <begin position="1"/>
        <end position="88"/>
    </location>
</feature>
<proteinExistence type="predicted"/>
<dbReference type="InParanoid" id="A0A1X7TZR0"/>
<organism evidence="2">
    <name type="scientific">Amphimedon queenslandica</name>
    <name type="common">Sponge</name>
    <dbReference type="NCBI Taxonomy" id="400682"/>
    <lineage>
        <taxon>Eukaryota</taxon>
        <taxon>Metazoa</taxon>
        <taxon>Porifera</taxon>
        <taxon>Demospongiae</taxon>
        <taxon>Heteroscleromorpha</taxon>
        <taxon>Haplosclerida</taxon>
        <taxon>Niphatidae</taxon>
        <taxon>Amphimedon</taxon>
    </lineage>
</organism>
<protein>
    <submittedName>
        <fullName evidence="2">Uncharacterized protein</fullName>
    </submittedName>
</protein>
<reference evidence="2" key="1">
    <citation type="submission" date="2017-05" db="UniProtKB">
        <authorList>
            <consortium name="EnsemblMetazoa"/>
        </authorList>
    </citation>
    <scope>IDENTIFICATION</scope>
</reference>
<dbReference type="AlphaFoldDB" id="A0A1X7TZR0"/>
<evidence type="ECO:0000313" key="2">
    <source>
        <dbReference type="EnsemblMetazoa" id="Aqu2.1.20613_001"/>
    </source>
</evidence>
<sequence>MSTSSDVEITSELTELTNGSDGSDSESDDFSTTPEPVQPSILERLRAPQWSDLARKCKVATNPTRGKLRSRGSSASSSDLKGVRPEQRIKDYPEETFIFSCER</sequence>
<name>A0A1X7TZR0_AMPQE</name>
<accession>A0A1X7TZR0</accession>